<evidence type="ECO:0000256" key="1">
    <source>
        <dbReference type="ARBA" id="ARBA00022962"/>
    </source>
</evidence>
<sequence length="287" mass="31913">MCRFVLYRGEPITIDTLTTRPKNSIIHQSFQSQLGEQPLNGDGFGLAWYVPDLSDSPALFRSTQPAWNDRNLQQLAEVSKSHLILAHVRAATGDTDVSQANCHPFVGGRFVFMHNGSVANYHQVRRGWMQTLRDESYDQVRGQTDSELMFALFLGELGDSNGIGPMSEAVQNVIRRAERTRTEQKIEEPNFLNLAVTNGREVVATRFASDNATPRSLFFAQGEGCECEDGEFLTKTTGTHQQEPSRAASTVIASEPLSDQPLWTEVAPGQLLTISSDDRLTNEPIRI</sequence>
<dbReference type="InterPro" id="IPR017932">
    <property type="entry name" value="GATase_2_dom"/>
</dbReference>
<protein>
    <submittedName>
        <fullName evidence="3">Class II glutamine amidotransferase</fullName>
    </submittedName>
</protein>
<dbReference type="EMBL" id="NIZW01000033">
    <property type="protein sequence ID" value="PHQ32074.1"/>
    <property type="molecule type" value="Genomic_DNA"/>
</dbReference>
<dbReference type="Proteomes" id="UP000225740">
    <property type="component" value="Unassembled WGS sequence"/>
</dbReference>
<dbReference type="RefSeq" id="WP_099263838.1">
    <property type="nucleotide sequence ID" value="NZ_NIZW01000033.1"/>
</dbReference>
<dbReference type="GeneID" id="90611673"/>
<dbReference type="OrthoDB" id="321954at2"/>
<dbReference type="Gene3D" id="3.60.20.10">
    <property type="entry name" value="Glutamine Phosphoribosylpyrophosphate, subunit 1, domain 1"/>
    <property type="match status" value="1"/>
</dbReference>
<evidence type="ECO:0000259" key="2">
    <source>
        <dbReference type="PROSITE" id="PS51278"/>
    </source>
</evidence>
<dbReference type="InterPro" id="IPR052373">
    <property type="entry name" value="Gamma-glu_amide_hydrolase"/>
</dbReference>
<feature type="domain" description="Glutamine amidotransferase type-2" evidence="2">
    <location>
        <begin position="2"/>
        <end position="277"/>
    </location>
</feature>
<accession>A0A2G1VZ60</accession>
<organism evidence="3 4">
    <name type="scientific">Rhodopirellula bahusiensis</name>
    <dbReference type="NCBI Taxonomy" id="2014065"/>
    <lineage>
        <taxon>Bacteria</taxon>
        <taxon>Pseudomonadati</taxon>
        <taxon>Planctomycetota</taxon>
        <taxon>Planctomycetia</taxon>
        <taxon>Pirellulales</taxon>
        <taxon>Pirellulaceae</taxon>
        <taxon>Rhodopirellula</taxon>
    </lineage>
</organism>
<dbReference type="InterPro" id="IPR026869">
    <property type="entry name" value="EgtC-like"/>
</dbReference>
<keyword evidence="4" id="KW-1185">Reference proteome</keyword>
<dbReference type="GO" id="GO:0016740">
    <property type="term" value="F:transferase activity"/>
    <property type="evidence" value="ECO:0007669"/>
    <property type="project" value="UniProtKB-KW"/>
</dbReference>
<proteinExistence type="predicted"/>
<comment type="caution">
    <text evidence="3">The sequence shown here is derived from an EMBL/GenBank/DDBJ whole genome shotgun (WGS) entry which is preliminary data.</text>
</comment>
<dbReference type="CDD" id="cd01908">
    <property type="entry name" value="YafJ"/>
    <property type="match status" value="1"/>
</dbReference>
<dbReference type="PANTHER" id="PTHR43187:SF1">
    <property type="entry name" value="GLUTAMINE AMIDOTRANSFERASE DUG3-RELATED"/>
    <property type="match status" value="1"/>
</dbReference>
<evidence type="ECO:0000313" key="4">
    <source>
        <dbReference type="Proteomes" id="UP000225740"/>
    </source>
</evidence>
<dbReference type="Pfam" id="PF13230">
    <property type="entry name" value="GATase_4"/>
    <property type="match status" value="1"/>
</dbReference>
<gene>
    <name evidence="3" type="ORF">CEE69_27780</name>
</gene>
<dbReference type="InterPro" id="IPR029055">
    <property type="entry name" value="Ntn_hydrolases_N"/>
</dbReference>
<name>A0A2G1VZ60_9BACT</name>
<evidence type="ECO:0000313" key="3">
    <source>
        <dbReference type="EMBL" id="PHQ32074.1"/>
    </source>
</evidence>
<reference evidence="3 4" key="1">
    <citation type="submission" date="2017-06" db="EMBL/GenBank/DDBJ databases">
        <title>Description of Rhodopirellula bahusiensis sp. nov.</title>
        <authorList>
            <person name="Kizina J."/>
            <person name="Harder J."/>
        </authorList>
    </citation>
    <scope>NUCLEOTIDE SEQUENCE [LARGE SCALE GENOMIC DNA]</scope>
    <source>
        <strain evidence="3 4">SWK21</strain>
    </source>
</reference>
<dbReference type="SUPFAM" id="SSF56235">
    <property type="entry name" value="N-terminal nucleophile aminohydrolases (Ntn hydrolases)"/>
    <property type="match status" value="1"/>
</dbReference>
<dbReference type="PROSITE" id="PS51278">
    <property type="entry name" value="GATASE_TYPE_2"/>
    <property type="match status" value="1"/>
</dbReference>
<dbReference type="PANTHER" id="PTHR43187">
    <property type="entry name" value="GLUTAMINE AMIDOTRANSFERASE DUG3-RELATED"/>
    <property type="match status" value="1"/>
</dbReference>
<dbReference type="AlphaFoldDB" id="A0A2G1VZ60"/>
<keyword evidence="3" id="KW-0808">Transferase</keyword>
<keyword evidence="1 3" id="KW-0315">Glutamine amidotransferase</keyword>